<proteinExistence type="predicted"/>
<protein>
    <submittedName>
        <fullName evidence="1">Uncharacterized protein</fullName>
    </submittedName>
</protein>
<reference evidence="1 2" key="1">
    <citation type="submission" date="2017-08" db="EMBL/GenBank/DDBJ databases">
        <title>Identification and genetic characteristics of simultaneous BTEX- and naphthalene-degrading Paraburkholderia sp. BN5 isolated from petroleum-contaminated soil.</title>
        <authorList>
            <person name="Lee Y."/>
            <person name="Jeon C.O."/>
        </authorList>
    </citation>
    <scope>NUCLEOTIDE SEQUENCE [LARGE SCALE GENOMIC DNA]</scope>
    <source>
        <strain evidence="1 2">BN5</strain>
    </source>
</reference>
<dbReference type="KEGG" id="parb:CJU94_13000"/>
<evidence type="ECO:0000313" key="2">
    <source>
        <dbReference type="Proteomes" id="UP000215158"/>
    </source>
</evidence>
<gene>
    <name evidence="1" type="ORF">CJU94_13000</name>
</gene>
<dbReference type="EMBL" id="CP022989">
    <property type="protein sequence ID" value="ASV98992.1"/>
    <property type="molecule type" value="Genomic_DNA"/>
</dbReference>
<sequence>MRVHDVNAFPTSFFPDQVSDAAGIVPGRASSATGIESPDIINQDCDATSASAVDDDVRDLAKIFPARFQEWSDCLWAAPGELVLLSLGIDPKSAIAAADLVYAAEEVPGYGIHEKEYQRRMEAVRHAVQGGRLAIKSPGQQASIRVLAFLRWAAASSWPMPEGLSVLSRHQARVERHSHAAGYRQQTGPRAETQHRHQLYFEIAQQVASDVPNLSRTDLARRVARRASDKLSESVSYQTVRNVLFYNEDAPLRGEAWRTFQAKAREVRRNWPVGQNTL</sequence>
<keyword evidence="2" id="KW-1185">Reference proteome</keyword>
<dbReference type="Proteomes" id="UP000215158">
    <property type="component" value="Chromosome 1"/>
</dbReference>
<dbReference type="AlphaFoldDB" id="A0A248VJF9"/>
<evidence type="ECO:0000313" key="1">
    <source>
        <dbReference type="EMBL" id="ASV98992.1"/>
    </source>
</evidence>
<name>A0A248VJF9_9BURK</name>
<organism evidence="1 2">
    <name type="scientific">Paraburkholderia aromaticivorans</name>
    <dbReference type="NCBI Taxonomy" id="2026199"/>
    <lineage>
        <taxon>Bacteria</taxon>
        <taxon>Pseudomonadati</taxon>
        <taxon>Pseudomonadota</taxon>
        <taxon>Betaproteobacteria</taxon>
        <taxon>Burkholderiales</taxon>
        <taxon>Burkholderiaceae</taxon>
        <taxon>Paraburkholderia</taxon>
    </lineage>
</organism>
<accession>A0A248VJF9</accession>